<dbReference type="KEGG" id="chyd:H4K34_08200"/>
<dbReference type="InterPro" id="IPR013766">
    <property type="entry name" value="Thioredoxin_domain"/>
</dbReference>
<dbReference type="Proteomes" id="UP000516305">
    <property type="component" value="Chromosome"/>
</dbReference>
<dbReference type="Gene3D" id="3.40.30.10">
    <property type="entry name" value="Glutaredoxin"/>
    <property type="match status" value="1"/>
</dbReference>
<dbReference type="PROSITE" id="PS00194">
    <property type="entry name" value="THIOREDOXIN_1"/>
    <property type="match status" value="1"/>
</dbReference>
<dbReference type="PANTHER" id="PTHR32234:SF0">
    <property type="entry name" value="THIOL:DISULFIDE INTERCHANGE PROTEIN DSBD"/>
    <property type="match status" value="1"/>
</dbReference>
<protein>
    <submittedName>
        <fullName evidence="3">Thioredoxin family protein</fullName>
    </submittedName>
</protein>
<keyword evidence="4" id="KW-1185">Reference proteome</keyword>
<dbReference type="InterPro" id="IPR036249">
    <property type="entry name" value="Thioredoxin-like_sf"/>
</dbReference>
<dbReference type="GO" id="GO:0015035">
    <property type="term" value="F:protein-disulfide reductase activity"/>
    <property type="evidence" value="ECO:0007669"/>
    <property type="project" value="TreeGrafter"/>
</dbReference>
<dbReference type="InterPro" id="IPR017937">
    <property type="entry name" value="Thioredoxin_CS"/>
</dbReference>
<gene>
    <name evidence="3" type="ORF">H4K34_08200</name>
</gene>
<evidence type="ECO:0000259" key="2">
    <source>
        <dbReference type="PROSITE" id="PS51352"/>
    </source>
</evidence>
<sequence>MRYLVLCLFMAYGLHADKIVFRDLSLKEGLEVAKEEGKPVFIDCFTTWCGPCKWMSANIFTDPAVAEYYNENYVCLKIDMEKGEGVDIAKKYSIRAYPTLLYLDDKGERLLVTVGANRDPKSYIEAGEQAKDPQRNLPYLLKNVEANFKDADFMFNYFKTASAANMVAPGMVDKYFEQFEVEEWLKSKNWEIIQYTANDVESKTFKTLLRNADMVVKKKGKVAQEFMEQTVFYALANGLYRARSEEAKATYNAQKDELLNIDFPGSKKVAFQINLMEQKQNEDYKAYGMVALKGTKEHCWDDARQLNDIAWTVYEKVEDPAVLKEAVMWAKRAVELAPSHYIYDTYAHLLAVNGQKEQAIKIEEEAIDLAKKEGAKTEDYEGYIKELRAS</sequence>
<organism evidence="3 4">
    <name type="scientific">Croceimicrobium hydrocarbonivorans</name>
    <dbReference type="NCBI Taxonomy" id="2761580"/>
    <lineage>
        <taxon>Bacteria</taxon>
        <taxon>Pseudomonadati</taxon>
        <taxon>Bacteroidota</taxon>
        <taxon>Flavobacteriia</taxon>
        <taxon>Flavobacteriales</taxon>
        <taxon>Owenweeksiaceae</taxon>
        <taxon>Croceimicrobium</taxon>
    </lineage>
</organism>
<dbReference type="AlphaFoldDB" id="A0A7H0VJB4"/>
<dbReference type="PROSITE" id="PS51352">
    <property type="entry name" value="THIOREDOXIN_2"/>
    <property type="match status" value="1"/>
</dbReference>
<evidence type="ECO:0000313" key="3">
    <source>
        <dbReference type="EMBL" id="QNR25812.1"/>
    </source>
</evidence>
<proteinExistence type="predicted"/>
<dbReference type="SUPFAM" id="SSF52833">
    <property type="entry name" value="Thioredoxin-like"/>
    <property type="match status" value="1"/>
</dbReference>
<dbReference type="EMBL" id="CP060139">
    <property type="protein sequence ID" value="QNR25812.1"/>
    <property type="molecule type" value="Genomic_DNA"/>
</dbReference>
<keyword evidence="1" id="KW-0676">Redox-active center</keyword>
<dbReference type="GO" id="GO:0045454">
    <property type="term" value="P:cell redox homeostasis"/>
    <property type="evidence" value="ECO:0007669"/>
    <property type="project" value="TreeGrafter"/>
</dbReference>
<feature type="domain" description="Thioredoxin" evidence="2">
    <location>
        <begin position="10"/>
        <end position="132"/>
    </location>
</feature>
<accession>A0A7H0VJB4</accession>
<evidence type="ECO:0000313" key="4">
    <source>
        <dbReference type="Proteomes" id="UP000516305"/>
    </source>
</evidence>
<dbReference type="RefSeq" id="WP_210760337.1">
    <property type="nucleotide sequence ID" value="NZ_CP060139.1"/>
</dbReference>
<dbReference type="Pfam" id="PF13899">
    <property type="entry name" value="Thioredoxin_7"/>
    <property type="match status" value="1"/>
</dbReference>
<reference evidence="3 4" key="1">
    <citation type="submission" date="2020-08" db="EMBL/GenBank/DDBJ databases">
        <title>Croceimicrobium hydrocarbonivorans gen. nov., sp. nov., a novel marine bacterium isolated from a bacterial consortium that degrades polyethylene terephthalate.</title>
        <authorList>
            <person name="Liu R."/>
        </authorList>
    </citation>
    <scope>NUCLEOTIDE SEQUENCE [LARGE SCALE GENOMIC DNA]</scope>
    <source>
        <strain evidence="3 4">A20-9</strain>
    </source>
</reference>
<dbReference type="PANTHER" id="PTHR32234">
    <property type="entry name" value="THIOL:DISULFIDE INTERCHANGE PROTEIN DSBD"/>
    <property type="match status" value="1"/>
</dbReference>
<evidence type="ECO:0000256" key="1">
    <source>
        <dbReference type="ARBA" id="ARBA00023284"/>
    </source>
</evidence>
<name>A0A7H0VJB4_9FLAO</name>